<dbReference type="Proteomes" id="UP000324800">
    <property type="component" value="Unassembled WGS sequence"/>
</dbReference>
<comment type="caution">
    <text evidence="1">The sequence shown here is derived from an EMBL/GenBank/DDBJ whole genome shotgun (WGS) entry which is preliminary data.</text>
</comment>
<proteinExistence type="predicted"/>
<sequence>MNSSYSIDGMNTEKYHKVKMMNRKQTERAIRSNAFMDEQRISEDNYMVQMNPKHCSCKTPLQIAFFVLDNAKQSLSPKFILQQITLDNIFAVFNKQIGRQAIKKILFFE</sequence>
<accession>A0A5J4VH73</accession>
<dbReference type="EMBL" id="SNRW01007058">
    <property type="protein sequence ID" value="KAA6381922.1"/>
    <property type="molecule type" value="Genomic_DNA"/>
</dbReference>
<name>A0A5J4VH73_9EUKA</name>
<gene>
    <name evidence="1" type="ORF">EZS28_022549</name>
</gene>
<evidence type="ECO:0000313" key="1">
    <source>
        <dbReference type="EMBL" id="KAA6381922.1"/>
    </source>
</evidence>
<dbReference type="AlphaFoldDB" id="A0A5J4VH73"/>
<evidence type="ECO:0000313" key="2">
    <source>
        <dbReference type="Proteomes" id="UP000324800"/>
    </source>
</evidence>
<reference evidence="1 2" key="1">
    <citation type="submission" date="2019-03" db="EMBL/GenBank/DDBJ databases">
        <title>Single cell metagenomics reveals metabolic interactions within the superorganism composed of flagellate Streblomastix strix and complex community of Bacteroidetes bacteria on its surface.</title>
        <authorList>
            <person name="Treitli S.C."/>
            <person name="Kolisko M."/>
            <person name="Husnik F."/>
            <person name="Keeling P."/>
            <person name="Hampl V."/>
        </authorList>
    </citation>
    <scope>NUCLEOTIDE SEQUENCE [LARGE SCALE GENOMIC DNA]</scope>
    <source>
        <strain evidence="1">ST1C</strain>
    </source>
</reference>
<dbReference type="OrthoDB" id="10066471at2759"/>
<protein>
    <submittedName>
        <fullName evidence="1">Uncharacterized protein</fullName>
    </submittedName>
</protein>
<organism evidence="1 2">
    <name type="scientific">Streblomastix strix</name>
    <dbReference type="NCBI Taxonomy" id="222440"/>
    <lineage>
        <taxon>Eukaryota</taxon>
        <taxon>Metamonada</taxon>
        <taxon>Preaxostyla</taxon>
        <taxon>Oxymonadida</taxon>
        <taxon>Streblomastigidae</taxon>
        <taxon>Streblomastix</taxon>
    </lineage>
</organism>